<feature type="compositionally biased region" description="Low complexity" evidence="1">
    <location>
        <begin position="204"/>
        <end position="217"/>
    </location>
</feature>
<comment type="caution">
    <text evidence="3">The sequence shown here is derived from an EMBL/GenBank/DDBJ whole genome shotgun (WGS) entry which is preliminary data.</text>
</comment>
<dbReference type="PROSITE" id="PS51186">
    <property type="entry name" value="GNAT"/>
    <property type="match status" value="1"/>
</dbReference>
<evidence type="ECO:0000259" key="2">
    <source>
        <dbReference type="PROSITE" id="PS51186"/>
    </source>
</evidence>
<dbReference type="GeneID" id="77727710"/>
<gene>
    <name evidence="3" type="ORF">MKK02DRAFT_32462</name>
</gene>
<dbReference type="GO" id="GO:0016747">
    <property type="term" value="F:acyltransferase activity, transferring groups other than amino-acyl groups"/>
    <property type="evidence" value="ECO:0007669"/>
    <property type="project" value="InterPro"/>
</dbReference>
<protein>
    <recommendedName>
        <fullName evidence="2">N-acetyltransferase domain-containing protein</fullName>
    </recommendedName>
</protein>
<reference evidence="3" key="1">
    <citation type="journal article" date="2022" name="G3 (Bethesda)">
        <title>High quality genome of the basidiomycete yeast Dioszegia hungarica PDD-24b-2 isolated from cloud water.</title>
        <authorList>
            <person name="Jarrige D."/>
            <person name="Haridas S."/>
            <person name="Bleykasten-Grosshans C."/>
            <person name="Joly M."/>
            <person name="Nadalig T."/>
            <person name="Sancelme M."/>
            <person name="Vuilleumier S."/>
            <person name="Grigoriev I.V."/>
            <person name="Amato P."/>
            <person name="Bringel F."/>
        </authorList>
    </citation>
    <scope>NUCLEOTIDE SEQUENCE</scope>
    <source>
        <strain evidence="3">PDD-24b-2</strain>
    </source>
</reference>
<dbReference type="InterPro" id="IPR016181">
    <property type="entry name" value="Acyl_CoA_acyltransferase"/>
</dbReference>
<dbReference type="AlphaFoldDB" id="A0AA38HCV5"/>
<feature type="region of interest" description="Disordered" evidence="1">
    <location>
        <begin position="163"/>
        <end position="231"/>
    </location>
</feature>
<evidence type="ECO:0000313" key="3">
    <source>
        <dbReference type="EMBL" id="KAI9637672.1"/>
    </source>
</evidence>
<keyword evidence="4" id="KW-1185">Reference proteome</keyword>
<accession>A0AA38HCV5</accession>
<dbReference type="InterPro" id="IPR000182">
    <property type="entry name" value="GNAT_dom"/>
</dbReference>
<organism evidence="3 4">
    <name type="scientific">Dioszegia hungarica</name>
    <dbReference type="NCBI Taxonomy" id="4972"/>
    <lineage>
        <taxon>Eukaryota</taxon>
        <taxon>Fungi</taxon>
        <taxon>Dikarya</taxon>
        <taxon>Basidiomycota</taxon>
        <taxon>Agaricomycotina</taxon>
        <taxon>Tremellomycetes</taxon>
        <taxon>Tremellales</taxon>
        <taxon>Bulleribasidiaceae</taxon>
        <taxon>Dioszegia</taxon>
    </lineage>
</organism>
<feature type="compositionally biased region" description="Basic and acidic residues" evidence="1">
    <location>
        <begin position="174"/>
        <end position="189"/>
    </location>
</feature>
<dbReference type="SUPFAM" id="SSF55729">
    <property type="entry name" value="Acyl-CoA N-acyltransferases (Nat)"/>
    <property type="match status" value="1"/>
</dbReference>
<dbReference type="RefSeq" id="XP_052947449.1">
    <property type="nucleotide sequence ID" value="XM_053088505.1"/>
</dbReference>
<evidence type="ECO:0000256" key="1">
    <source>
        <dbReference type="SAM" id="MobiDB-lite"/>
    </source>
</evidence>
<name>A0AA38HCV5_9TREE</name>
<proteinExistence type="predicted"/>
<feature type="domain" description="N-acetyltransferase" evidence="2">
    <location>
        <begin position="8"/>
        <end position="174"/>
    </location>
</feature>
<feature type="compositionally biased region" description="Polar residues" evidence="1">
    <location>
        <begin position="218"/>
        <end position="227"/>
    </location>
</feature>
<dbReference type="EMBL" id="JAKWFO010000004">
    <property type="protein sequence ID" value="KAI9637672.1"/>
    <property type="molecule type" value="Genomic_DNA"/>
</dbReference>
<dbReference type="Proteomes" id="UP001164286">
    <property type="component" value="Unassembled WGS sequence"/>
</dbReference>
<evidence type="ECO:0000313" key="4">
    <source>
        <dbReference type="Proteomes" id="UP001164286"/>
    </source>
</evidence>
<dbReference type="Pfam" id="PF00583">
    <property type="entry name" value="Acetyltransf_1"/>
    <property type="match status" value="1"/>
</dbReference>
<dbReference type="Gene3D" id="3.40.630.30">
    <property type="match status" value="1"/>
</dbReference>
<sequence>MATPASDVSYRIATDADLPLLVSYREECGWGKDALLAAWTDPDRVYCVLTANIDGETTDVGMGCWYLHQPDDLELACRDTGVIHLASLFIRHEFQGRKFGTAAMDLLERGAVVDFGAKIVTLDTVAYLVVMDETNTYCVEDPTKPGRSQAWYKSRGYVQFRDHRPLFPEPSPNDPERLSEAIREQHEEGSAWLKPKWDADEECGAAPGGAANNPSPSTSLNQSTTSLHRPIDASRVPQDVWARILLFLRRPVPEALSRPRDRSTLRQLDLSHARGVCRMFCMIATPLMFRVIVTDDFPSLIGGVDFPSPTSPLRFTKRLYIEYSDKSTPPSYLGLMGDFPWAGCGTLNPVEEHGLRMANSMAEVRRLTAALQRVHAVGLDEVMPRLRTVAVASIWGKESADWQLYKQHRRHGDEKEIRTESCAELFQDVLACSCVTAQCIRDISGPLSISKIATVTPYHTMPSATYHFGSPYGLPHSGPGPHGPDGMYFTSEIEELPLVLGGRVRWTSELGAKEDFASLANCGKLSDELVARLGLVPAETEDNDEQRFLLTQEQERQLADALGTVLTDELEKYEGKYDVVRTIRRRLLCADGCLGGGAERRPGRFCRQRSSVSM</sequence>